<proteinExistence type="predicted"/>
<name>A0A7W7QTJ2_9ACTN</name>
<comment type="caution">
    <text evidence="1">The sequence shown here is derived from an EMBL/GenBank/DDBJ whole genome shotgun (WGS) entry which is preliminary data.</text>
</comment>
<keyword evidence="2" id="KW-1185">Reference proteome</keyword>
<gene>
    <name evidence="1" type="ORF">FHS44_006436</name>
</gene>
<dbReference type="RefSeq" id="WP_184721372.1">
    <property type="nucleotide sequence ID" value="NZ_JACHJP010000009.1"/>
</dbReference>
<evidence type="ECO:0000313" key="1">
    <source>
        <dbReference type="EMBL" id="MBB4919294.1"/>
    </source>
</evidence>
<sequence length="163" mass="17177">MNDPRRLATTLVGAVGVTTLAAGAVMVARGLRGRDEIRDELSQQRITFPEKGLPEELTAYAGCQVEDGVQARAFADMIGGNVRLATRDRSYSEITAELHAAGGQDEALSALRQTAFMGETLRASLMTAYQAWQVTSLAVGLGTVLMGTGAAFVTVSAVLSADR</sequence>
<dbReference type="AlphaFoldDB" id="A0A7W7QTJ2"/>
<accession>A0A7W7QTJ2</accession>
<evidence type="ECO:0008006" key="3">
    <source>
        <dbReference type="Google" id="ProtNLM"/>
    </source>
</evidence>
<dbReference type="Proteomes" id="UP000552644">
    <property type="component" value="Unassembled WGS sequence"/>
</dbReference>
<evidence type="ECO:0000313" key="2">
    <source>
        <dbReference type="Proteomes" id="UP000552644"/>
    </source>
</evidence>
<protein>
    <recommendedName>
        <fullName evidence="3">Aromatic ring-opening dioxygenase LigA</fullName>
    </recommendedName>
</protein>
<dbReference type="EMBL" id="JACHJP010000009">
    <property type="protein sequence ID" value="MBB4919294.1"/>
    <property type="molecule type" value="Genomic_DNA"/>
</dbReference>
<organism evidence="1 2">
    <name type="scientific">Streptosporangium saharense</name>
    <dbReference type="NCBI Taxonomy" id="1706840"/>
    <lineage>
        <taxon>Bacteria</taxon>
        <taxon>Bacillati</taxon>
        <taxon>Actinomycetota</taxon>
        <taxon>Actinomycetes</taxon>
        <taxon>Streptosporangiales</taxon>
        <taxon>Streptosporangiaceae</taxon>
        <taxon>Streptosporangium</taxon>
    </lineage>
</organism>
<reference evidence="1 2" key="1">
    <citation type="submission" date="2020-08" db="EMBL/GenBank/DDBJ databases">
        <title>Genomic Encyclopedia of Type Strains, Phase III (KMG-III): the genomes of soil and plant-associated and newly described type strains.</title>
        <authorList>
            <person name="Whitman W."/>
        </authorList>
    </citation>
    <scope>NUCLEOTIDE SEQUENCE [LARGE SCALE GENOMIC DNA]</scope>
    <source>
        <strain evidence="1 2">CECT 8840</strain>
    </source>
</reference>